<dbReference type="SUPFAM" id="SSF53448">
    <property type="entry name" value="Nucleotide-diphospho-sugar transferases"/>
    <property type="match status" value="1"/>
</dbReference>
<comment type="caution">
    <text evidence="3">The sequence shown here is derived from an EMBL/GenBank/DDBJ whole genome shotgun (WGS) entry which is preliminary data.</text>
</comment>
<comment type="similarity">
    <text evidence="1">Belongs to the glycosyltransferase 2 family.</text>
</comment>
<feature type="domain" description="Glycosyltransferase 2-like" evidence="2">
    <location>
        <begin position="13"/>
        <end position="143"/>
    </location>
</feature>
<dbReference type="PANTHER" id="PTHR22916:SF3">
    <property type="entry name" value="UDP-GLCNAC:BETAGAL BETA-1,3-N-ACETYLGLUCOSAMINYLTRANSFERASE-LIKE PROTEIN 1"/>
    <property type="match status" value="1"/>
</dbReference>
<organism evidence="3 4">
    <name type="scientific">Alkalihalobacterium chitinilyticum</name>
    <dbReference type="NCBI Taxonomy" id="2980103"/>
    <lineage>
        <taxon>Bacteria</taxon>
        <taxon>Bacillati</taxon>
        <taxon>Bacillota</taxon>
        <taxon>Bacilli</taxon>
        <taxon>Bacillales</taxon>
        <taxon>Bacillaceae</taxon>
        <taxon>Alkalihalobacterium</taxon>
    </lineage>
</organism>
<dbReference type="Gene3D" id="3.90.550.10">
    <property type="entry name" value="Spore Coat Polysaccharide Biosynthesis Protein SpsA, Chain A"/>
    <property type="match status" value="1"/>
</dbReference>
<evidence type="ECO:0000313" key="3">
    <source>
        <dbReference type="EMBL" id="MDE5415812.1"/>
    </source>
</evidence>
<sequence length="260" mass="30270">MVITLENHNPLISVITPAYNAEKFIEATIQSVQAQTYKNWEMVIVDDCSKDHTIEIIQQYQQEDPRIKLIQLQQNSGPAVARNTAIRNAKGRYLAFLDSDDQWTPEKLERQLHFMQEQDIAFSFTQYDVVDEAGTDTGKVIEAPEKVTYTDLLKNNVIGCLTVMIDTEKTGEVEMVNIRSRQDYALWLDLSRRGFQPFGLNQPLAKYREVGNSLSSNKVKMARQNWHVYREIERLSLPKSLWYFGHFVYFKSKKYFLKNS</sequence>
<dbReference type="InterPro" id="IPR001173">
    <property type="entry name" value="Glyco_trans_2-like"/>
</dbReference>
<dbReference type="CDD" id="cd00761">
    <property type="entry name" value="Glyco_tranf_GTA_type"/>
    <property type="match status" value="1"/>
</dbReference>
<dbReference type="PANTHER" id="PTHR22916">
    <property type="entry name" value="GLYCOSYLTRANSFERASE"/>
    <property type="match status" value="1"/>
</dbReference>
<gene>
    <name evidence="3" type="ORF">N7Z68_20905</name>
</gene>
<accession>A0ABT5VLZ6</accession>
<dbReference type="EMBL" id="JAOTPO010000021">
    <property type="protein sequence ID" value="MDE5415812.1"/>
    <property type="molecule type" value="Genomic_DNA"/>
</dbReference>
<name>A0ABT5VLZ6_9BACI</name>
<dbReference type="InterPro" id="IPR029044">
    <property type="entry name" value="Nucleotide-diphossugar_trans"/>
</dbReference>
<dbReference type="Pfam" id="PF00535">
    <property type="entry name" value="Glycos_transf_2"/>
    <property type="match status" value="1"/>
</dbReference>
<evidence type="ECO:0000313" key="4">
    <source>
        <dbReference type="Proteomes" id="UP001148125"/>
    </source>
</evidence>
<dbReference type="Proteomes" id="UP001148125">
    <property type="component" value="Unassembled WGS sequence"/>
</dbReference>
<proteinExistence type="inferred from homology"/>
<dbReference type="RefSeq" id="WP_275120405.1">
    <property type="nucleotide sequence ID" value="NZ_JAOTPO010000021.1"/>
</dbReference>
<evidence type="ECO:0000259" key="2">
    <source>
        <dbReference type="Pfam" id="PF00535"/>
    </source>
</evidence>
<evidence type="ECO:0000256" key="1">
    <source>
        <dbReference type="ARBA" id="ARBA00006739"/>
    </source>
</evidence>
<keyword evidence="4" id="KW-1185">Reference proteome</keyword>
<reference evidence="3" key="1">
    <citation type="submission" date="2024-05" db="EMBL/GenBank/DDBJ databases">
        <title>Alkalihalobacillus sp. strain MEB203 novel alkaliphilic bacterium from Lonar Lake, India.</title>
        <authorList>
            <person name="Joshi A."/>
            <person name="Thite S."/>
            <person name="Mengade P."/>
        </authorList>
    </citation>
    <scope>NUCLEOTIDE SEQUENCE</scope>
    <source>
        <strain evidence="3">MEB 203</strain>
    </source>
</reference>
<protein>
    <submittedName>
        <fullName evidence="3">Glycosyltransferase</fullName>
    </submittedName>
</protein>